<dbReference type="PANTHER" id="PTHR33204">
    <property type="entry name" value="TRANSCRIPTIONAL REGULATOR, MARR FAMILY"/>
    <property type="match status" value="1"/>
</dbReference>
<evidence type="ECO:0000313" key="6">
    <source>
        <dbReference type="Proteomes" id="UP000199520"/>
    </source>
</evidence>
<evidence type="ECO:0000256" key="3">
    <source>
        <dbReference type="ARBA" id="ARBA00023163"/>
    </source>
</evidence>
<reference evidence="6" key="1">
    <citation type="submission" date="2016-10" db="EMBL/GenBank/DDBJ databases">
        <authorList>
            <person name="Varghese N."/>
            <person name="Submissions S."/>
        </authorList>
    </citation>
    <scope>NUCLEOTIDE SEQUENCE [LARGE SCALE GENOMIC DNA]</scope>
    <source>
        <strain evidence="6">DSM 13327</strain>
    </source>
</reference>
<dbReference type="OrthoDB" id="9791143at2"/>
<dbReference type="InterPro" id="IPR002577">
    <property type="entry name" value="HTH_HxlR"/>
</dbReference>
<proteinExistence type="predicted"/>
<evidence type="ECO:0000313" key="5">
    <source>
        <dbReference type="EMBL" id="SFM08438.1"/>
    </source>
</evidence>
<feature type="domain" description="HTH hxlR-type" evidence="4">
    <location>
        <begin position="11"/>
        <end position="109"/>
    </location>
</feature>
<accession>A0A1I4MZ00</accession>
<evidence type="ECO:0000259" key="4">
    <source>
        <dbReference type="PROSITE" id="PS51118"/>
    </source>
</evidence>
<evidence type="ECO:0000256" key="1">
    <source>
        <dbReference type="ARBA" id="ARBA00023015"/>
    </source>
</evidence>
<keyword evidence="2 5" id="KW-0238">DNA-binding</keyword>
<dbReference type="InterPro" id="IPR036390">
    <property type="entry name" value="WH_DNA-bd_sf"/>
</dbReference>
<keyword evidence="1" id="KW-0805">Transcription regulation</keyword>
<dbReference type="RefSeq" id="WP_090940730.1">
    <property type="nucleotide sequence ID" value="NZ_FOTS01000039.1"/>
</dbReference>
<dbReference type="CDD" id="cd00090">
    <property type="entry name" value="HTH_ARSR"/>
    <property type="match status" value="1"/>
</dbReference>
<dbReference type="Pfam" id="PF01638">
    <property type="entry name" value="HxlR"/>
    <property type="match status" value="1"/>
</dbReference>
<dbReference type="SUPFAM" id="SSF46785">
    <property type="entry name" value="Winged helix' DNA-binding domain"/>
    <property type="match status" value="1"/>
</dbReference>
<dbReference type="Proteomes" id="UP000199520">
    <property type="component" value="Unassembled WGS sequence"/>
</dbReference>
<keyword evidence="3" id="KW-0804">Transcription</keyword>
<dbReference type="STRING" id="1123291.SAMN04490355_103952"/>
<dbReference type="GO" id="GO:0003677">
    <property type="term" value="F:DNA binding"/>
    <property type="evidence" value="ECO:0007669"/>
    <property type="project" value="UniProtKB-KW"/>
</dbReference>
<gene>
    <name evidence="5" type="ORF">SAMN04490355_103952</name>
</gene>
<dbReference type="PANTHER" id="PTHR33204:SF29">
    <property type="entry name" value="TRANSCRIPTIONAL REGULATOR"/>
    <property type="match status" value="1"/>
</dbReference>
<dbReference type="Gene3D" id="1.10.10.10">
    <property type="entry name" value="Winged helix-like DNA-binding domain superfamily/Winged helix DNA-binding domain"/>
    <property type="match status" value="1"/>
</dbReference>
<keyword evidence="6" id="KW-1185">Reference proteome</keyword>
<name>A0A1I4MZ00_9FIRM</name>
<dbReference type="EMBL" id="FOTS01000039">
    <property type="protein sequence ID" value="SFM08438.1"/>
    <property type="molecule type" value="Genomic_DNA"/>
</dbReference>
<dbReference type="PROSITE" id="PS51118">
    <property type="entry name" value="HTH_HXLR"/>
    <property type="match status" value="1"/>
</dbReference>
<protein>
    <submittedName>
        <fullName evidence="5">DNA-binding transcriptional regulator, HxlR family</fullName>
    </submittedName>
</protein>
<organism evidence="5 6">
    <name type="scientific">Pelosinus propionicus DSM 13327</name>
    <dbReference type="NCBI Taxonomy" id="1123291"/>
    <lineage>
        <taxon>Bacteria</taxon>
        <taxon>Bacillati</taxon>
        <taxon>Bacillota</taxon>
        <taxon>Negativicutes</taxon>
        <taxon>Selenomonadales</taxon>
        <taxon>Sporomusaceae</taxon>
        <taxon>Pelosinus</taxon>
    </lineage>
</organism>
<dbReference type="InterPro" id="IPR036388">
    <property type="entry name" value="WH-like_DNA-bd_sf"/>
</dbReference>
<dbReference type="InterPro" id="IPR011991">
    <property type="entry name" value="ArsR-like_HTH"/>
</dbReference>
<evidence type="ECO:0000256" key="2">
    <source>
        <dbReference type="ARBA" id="ARBA00023125"/>
    </source>
</evidence>
<sequence length="127" mass="14531">MIQYKNIQYQCSMELTLDLIGGKWKSLILWHLGENTLRFSELKRTLPQITQKMLTQQLRDLETDGLVHRYIYTQIPPKVEYSLTDAGKSLLPILATLCQWGLNYANEVEVDGKDLTCEPSAPSSLSQ</sequence>
<dbReference type="AlphaFoldDB" id="A0A1I4MZ00"/>